<accession>A0ABW1TBD0</accession>
<reference evidence="2" key="1">
    <citation type="journal article" date="2019" name="Int. J. Syst. Evol. Microbiol.">
        <title>The Global Catalogue of Microorganisms (GCM) 10K type strain sequencing project: providing services to taxonomists for standard genome sequencing and annotation.</title>
        <authorList>
            <consortium name="The Broad Institute Genomics Platform"/>
            <consortium name="The Broad Institute Genome Sequencing Center for Infectious Disease"/>
            <person name="Wu L."/>
            <person name="Ma J."/>
        </authorList>
    </citation>
    <scope>NUCLEOTIDE SEQUENCE [LARGE SCALE GENOMIC DNA]</scope>
    <source>
        <strain evidence="2">CCM 8950</strain>
    </source>
</reference>
<dbReference type="EMBL" id="JBHSSA010000111">
    <property type="protein sequence ID" value="MFC6254998.1"/>
    <property type="molecule type" value="Genomic_DNA"/>
</dbReference>
<protein>
    <recommendedName>
        <fullName evidence="3">Transposase</fullName>
    </recommendedName>
</protein>
<sequence length="43" mass="5476">MMHNLQYHNRYEFPKRRYAVLERQYQNGGDSDWVREFFQQTVH</sequence>
<gene>
    <name evidence="1" type="ORF">ACFP1H_10455</name>
</gene>
<comment type="caution">
    <text evidence="1">The sequence shown here is derived from an EMBL/GenBank/DDBJ whole genome shotgun (WGS) entry which is preliminary data.</text>
</comment>
<evidence type="ECO:0000313" key="2">
    <source>
        <dbReference type="Proteomes" id="UP001596190"/>
    </source>
</evidence>
<dbReference type="Proteomes" id="UP001596190">
    <property type="component" value="Unassembled WGS sequence"/>
</dbReference>
<dbReference type="RefSeq" id="WP_268920522.1">
    <property type="nucleotide sequence ID" value="NZ_BJDO01000038.1"/>
</dbReference>
<proteinExistence type="predicted"/>
<keyword evidence="2" id="KW-1185">Reference proteome</keyword>
<name>A0ABW1TBD0_9LACO</name>
<organism evidence="1 2">
    <name type="scientific">Secundilactobacillus hailunensis</name>
    <dbReference type="NCBI Taxonomy" id="2559923"/>
    <lineage>
        <taxon>Bacteria</taxon>
        <taxon>Bacillati</taxon>
        <taxon>Bacillota</taxon>
        <taxon>Bacilli</taxon>
        <taxon>Lactobacillales</taxon>
        <taxon>Lactobacillaceae</taxon>
        <taxon>Secundilactobacillus</taxon>
    </lineage>
</organism>
<evidence type="ECO:0000313" key="1">
    <source>
        <dbReference type="EMBL" id="MFC6254998.1"/>
    </source>
</evidence>
<evidence type="ECO:0008006" key="3">
    <source>
        <dbReference type="Google" id="ProtNLM"/>
    </source>
</evidence>